<sequence>MSVALPFVILYLRDIWFRYRLKVDDNSAHNS</sequence>
<dbReference type="EMBL" id="CP036274">
    <property type="protein sequence ID" value="QDU27215.1"/>
    <property type="molecule type" value="Genomic_DNA"/>
</dbReference>
<dbReference type="AlphaFoldDB" id="A0A517YAG2"/>
<dbReference type="Proteomes" id="UP000315017">
    <property type="component" value="Chromosome"/>
</dbReference>
<reference evidence="1 2" key="1">
    <citation type="submission" date="2019-02" db="EMBL/GenBank/DDBJ databases">
        <title>Deep-cultivation of Planctomycetes and their phenomic and genomic characterization uncovers novel biology.</title>
        <authorList>
            <person name="Wiegand S."/>
            <person name="Jogler M."/>
            <person name="Boedeker C."/>
            <person name="Pinto D."/>
            <person name="Vollmers J."/>
            <person name="Rivas-Marin E."/>
            <person name="Kohn T."/>
            <person name="Peeters S.H."/>
            <person name="Heuer A."/>
            <person name="Rast P."/>
            <person name="Oberbeckmann S."/>
            <person name="Bunk B."/>
            <person name="Jeske O."/>
            <person name="Meyerdierks A."/>
            <person name="Storesund J.E."/>
            <person name="Kallscheuer N."/>
            <person name="Luecker S."/>
            <person name="Lage O.M."/>
            <person name="Pohl T."/>
            <person name="Merkel B.J."/>
            <person name="Hornburger P."/>
            <person name="Mueller R.-W."/>
            <person name="Bruemmer F."/>
            <person name="Labrenz M."/>
            <person name="Spormann A.M."/>
            <person name="Op den Camp H."/>
            <person name="Overmann J."/>
            <person name="Amann R."/>
            <person name="Jetten M.S.M."/>
            <person name="Mascher T."/>
            <person name="Medema M.H."/>
            <person name="Devos D.P."/>
            <person name="Kaster A.-K."/>
            <person name="Ovreas L."/>
            <person name="Rohde M."/>
            <person name="Galperin M.Y."/>
            <person name="Jogler C."/>
        </authorList>
    </citation>
    <scope>NUCLEOTIDE SEQUENCE [LARGE SCALE GENOMIC DNA]</scope>
    <source>
        <strain evidence="1 2">ETA_A8</strain>
    </source>
</reference>
<proteinExistence type="predicted"/>
<name>A0A517YAG2_9BACT</name>
<evidence type="ECO:0000313" key="1">
    <source>
        <dbReference type="EMBL" id="QDU27215.1"/>
    </source>
</evidence>
<evidence type="ECO:0000313" key="2">
    <source>
        <dbReference type="Proteomes" id="UP000315017"/>
    </source>
</evidence>
<protein>
    <submittedName>
        <fullName evidence="1">Uncharacterized protein</fullName>
    </submittedName>
</protein>
<organism evidence="1 2">
    <name type="scientific">Anatilimnocola aggregata</name>
    <dbReference type="NCBI Taxonomy" id="2528021"/>
    <lineage>
        <taxon>Bacteria</taxon>
        <taxon>Pseudomonadati</taxon>
        <taxon>Planctomycetota</taxon>
        <taxon>Planctomycetia</taxon>
        <taxon>Pirellulales</taxon>
        <taxon>Pirellulaceae</taxon>
        <taxon>Anatilimnocola</taxon>
    </lineage>
</organism>
<accession>A0A517YAG2</accession>
<keyword evidence="2" id="KW-1185">Reference proteome</keyword>
<dbReference type="KEGG" id="aagg:ETAA8_23000"/>
<gene>
    <name evidence="1" type="ORF">ETAA8_23000</name>
</gene>